<dbReference type="GO" id="GO:0005975">
    <property type="term" value="P:carbohydrate metabolic process"/>
    <property type="evidence" value="ECO:0007669"/>
    <property type="project" value="InterPro"/>
</dbReference>
<reference evidence="1" key="1">
    <citation type="journal article" date="2014" name="Front. Microbiol.">
        <title>High frequency of phylogenetically diverse reductive dehalogenase-homologous genes in deep subseafloor sedimentary metagenomes.</title>
        <authorList>
            <person name="Kawai M."/>
            <person name="Futagami T."/>
            <person name="Toyoda A."/>
            <person name="Takaki Y."/>
            <person name="Nishi S."/>
            <person name="Hori S."/>
            <person name="Arai W."/>
            <person name="Tsubouchi T."/>
            <person name="Morono Y."/>
            <person name="Uchiyama I."/>
            <person name="Ito T."/>
            <person name="Fujiyama A."/>
            <person name="Inagaki F."/>
            <person name="Takami H."/>
        </authorList>
    </citation>
    <scope>NUCLEOTIDE SEQUENCE</scope>
    <source>
        <strain evidence="1">Expedition CK06-06</strain>
    </source>
</reference>
<comment type="caution">
    <text evidence="1">The sequence shown here is derived from an EMBL/GenBank/DDBJ whole genome shotgun (WGS) entry which is preliminary data.</text>
</comment>
<gene>
    <name evidence="1" type="ORF">S12H4_27414</name>
</gene>
<dbReference type="AlphaFoldDB" id="X1SVZ3"/>
<organism evidence="1">
    <name type="scientific">marine sediment metagenome</name>
    <dbReference type="NCBI Taxonomy" id="412755"/>
    <lineage>
        <taxon>unclassified sequences</taxon>
        <taxon>metagenomes</taxon>
        <taxon>ecological metagenomes</taxon>
    </lineage>
</organism>
<sequence length="133" mass="15356">LAMIEAQWLSTKPGTTISNVREILEEAMLENPIYWEKYYSGEEDALRFARAFSFSDRSRYYWPHQKVQESLQLLLANLKENPIPLSLLSQFLPEQYDKVRSGILPNTPRALIHDKIMKVISDYTYACGLGGNL</sequence>
<feature type="non-terminal residue" evidence="1">
    <location>
        <position position="1"/>
    </location>
</feature>
<accession>X1SVZ3</accession>
<dbReference type="Pfam" id="PF08013">
    <property type="entry name" value="GatZ_KbaZ-like"/>
    <property type="match status" value="1"/>
</dbReference>
<proteinExistence type="predicted"/>
<dbReference type="SUPFAM" id="SSF51569">
    <property type="entry name" value="Aldolase"/>
    <property type="match status" value="1"/>
</dbReference>
<name>X1SVZ3_9ZZZZ</name>
<dbReference type="EMBL" id="BARW01015650">
    <property type="protein sequence ID" value="GAI97257.1"/>
    <property type="molecule type" value="Genomic_DNA"/>
</dbReference>
<dbReference type="Gene3D" id="1.10.400.20">
    <property type="entry name" value="putative tagatose 6-phosphate kinase domain like"/>
    <property type="match status" value="1"/>
</dbReference>
<evidence type="ECO:0008006" key="2">
    <source>
        <dbReference type="Google" id="ProtNLM"/>
    </source>
</evidence>
<dbReference type="InterPro" id="IPR012062">
    <property type="entry name" value="GatZ/KbaZ-like"/>
</dbReference>
<protein>
    <recommendedName>
        <fullName evidence="2">Tagatose-bisphosphate aldolase</fullName>
    </recommendedName>
</protein>
<evidence type="ECO:0000313" key="1">
    <source>
        <dbReference type="EMBL" id="GAI97257.1"/>
    </source>
</evidence>